<dbReference type="AlphaFoldDB" id="A0A7W3N2C1"/>
<protein>
    <submittedName>
        <fullName evidence="2">Anti-sigma regulatory factor (Ser/Thr protein kinase)</fullName>
    </submittedName>
</protein>
<dbReference type="InterPro" id="IPR001932">
    <property type="entry name" value="PPM-type_phosphatase-like_dom"/>
</dbReference>
<dbReference type="Pfam" id="PF13581">
    <property type="entry name" value="HATPase_c_2"/>
    <property type="match status" value="1"/>
</dbReference>
<dbReference type="InterPro" id="IPR003594">
    <property type="entry name" value="HATPase_dom"/>
</dbReference>
<dbReference type="PANTHER" id="PTHR35801">
    <property type="entry name" value="PHOSPHOSERINE PHOSPHATASE RSBX"/>
    <property type="match status" value="1"/>
</dbReference>
<dbReference type="InterPro" id="IPR036890">
    <property type="entry name" value="HATPase_C_sf"/>
</dbReference>
<dbReference type="CDD" id="cd16934">
    <property type="entry name" value="HATPase_RsbT-like"/>
    <property type="match status" value="1"/>
</dbReference>
<dbReference type="Gene3D" id="3.60.40.10">
    <property type="entry name" value="PPM-type phosphatase domain"/>
    <property type="match status" value="1"/>
</dbReference>
<dbReference type="EMBL" id="JACJII010000001">
    <property type="protein sequence ID" value="MBA9006172.1"/>
    <property type="molecule type" value="Genomic_DNA"/>
</dbReference>
<dbReference type="SMART" id="SM00331">
    <property type="entry name" value="PP2C_SIG"/>
    <property type="match status" value="1"/>
</dbReference>
<dbReference type="PANTHER" id="PTHR35801:SF1">
    <property type="entry name" value="PHOSPHOSERINE PHOSPHATASE RSBX"/>
    <property type="match status" value="1"/>
</dbReference>
<gene>
    <name evidence="2" type="ORF">HNR21_005054</name>
</gene>
<name>A0A7W3N2C1_9ACTN</name>
<accession>A0A7W3N2C1</accession>
<keyword evidence="3" id="KW-1185">Reference proteome</keyword>
<comment type="caution">
    <text evidence="2">The sequence shown here is derived from an EMBL/GenBank/DDBJ whole genome shotgun (WGS) entry which is preliminary data.</text>
</comment>
<dbReference type="InterPro" id="IPR039248">
    <property type="entry name" value="Ptase_RsbX"/>
</dbReference>
<dbReference type="InterPro" id="IPR036457">
    <property type="entry name" value="PPM-type-like_dom_sf"/>
</dbReference>
<feature type="domain" description="PPM-type phosphatase" evidence="1">
    <location>
        <begin position="154"/>
        <end position="343"/>
    </location>
</feature>
<dbReference type="SUPFAM" id="SSF81606">
    <property type="entry name" value="PP2C-like"/>
    <property type="match status" value="1"/>
</dbReference>
<dbReference type="Proteomes" id="UP000539313">
    <property type="component" value="Unassembled WGS sequence"/>
</dbReference>
<organism evidence="2 3">
    <name type="scientific">Thermomonospora cellulosilytica</name>
    <dbReference type="NCBI Taxonomy" id="1411118"/>
    <lineage>
        <taxon>Bacteria</taxon>
        <taxon>Bacillati</taxon>
        <taxon>Actinomycetota</taxon>
        <taxon>Actinomycetes</taxon>
        <taxon>Streptosporangiales</taxon>
        <taxon>Thermomonosporaceae</taxon>
        <taxon>Thermomonospora</taxon>
    </lineage>
</organism>
<proteinExistence type="predicted"/>
<dbReference type="Gene3D" id="3.30.565.10">
    <property type="entry name" value="Histidine kinase-like ATPase, C-terminal domain"/>
    <property type="match status" value="1"/>
</dbReference>
<dbReference type="SUPFAM" id="SSF55874">
    <property type="entry name" value="ATPase domain of HSP90 chaperone/DNA topoisomerase II/histidine kinase"/>
    <property type="match status" value="1"/>
</dbReference>
<dbReference type="RefSeq" id="WP_182707161.1">
    <property type="nucleotide sequence ID" value="NZ_JACJII010000001.1"/>
</dbReference>
<evidence type="ECO:0000313" key="3">
    <source>
        <dbReference type="Proteomes" id="UP000539313"/>
    </source>
</evidence>
<evidence type="ECO:0000313" key="2">
    <source>
        <dbReference type="EMBL" id="MBA9006172.1"/>
    </source>
</evidence>
<evidence type="ECO:0000259" key="1">
    <source>
        <dbReference type="SMART" id="SM00331"/>
    </source>
</evidence>
<dbReference type="Pfam" id="PF07228">
    <property type="entry name" value="SpoIIE"/>
    <property type="match status" value="1"/>
</dbReference>
<sequence length="347" mass="36257">MDPVSVDWSTFPAQDEYLWTRVEDGSVAARLRRVVAEWARRLGFDADRIARVQLAVTEGVSNLHKHARQGEVLLRVTRDGPGTALEMVCVDSGPGIADVPGMMVDGRSSAGTLGVGLGSITRIADHTGLYSLPGRGTVLTARFQAPGPRSAVPRYSGLLRPITGEEECGDAYAACRVGDVVYAVLCDGLGHGALAARAAAEAVRVARAESLPARPADLLERVHRGIAHTRGGAVAVAAVDAPAGLVTFAGVGNVAGWIVSGDRRRGMISVPGIAGQQARGLREHVYELPPDGVVVMHSDGLTGRWGPADFPGLFGCPPLVIAATLLRDAGVRRDDQAVLVVGPPGTR</sequence>
<reference evidence="2 3" key="1">
    <citation type="submission" date="2020-08" db="EMBL/GenBank/DDBJ databases">
        <title>Sequencing the genomes of 1000 actinobacteria strains.</title>
        <authorList>
            <person name="Klenk H.-P."/>
        </authorList>
    </citation>
    <scope>NUCLEOTIDE SEQUENCE [LARGE SCALE GENOMIC DNA]</scope>
    <source>
        <strain evidence="2 3">DSM 45823</strain>
    </source>
</reference>